<dbReference type="STRING" id="360807.ERS852392_01334"/>
<dbReference type="CDD" id="cd05013">
    <property type="entry name" value="SIS_RpiR"/>
    <property type="match status" value="1"/>
</dbReference>
<dbReference type="GO" id="GO:0097367">
    <property type="term" value="F:carbohydrate derivative binding"/>
    <property type="evidence" value="ECO:0007669"/>
    <property type="project" value="InterPro"/>
</dbReference>
<dbReference type="Gene3D" id="3.40.50.10490">
    <property type="entry name" value="Glucose-6-phosphate isomerase like protein, domain 1"/>
    <property type="match status" value="1"/>
</dbReference>
<dbReference type="InterPro" id="IPR035472">
    <property type="entry name" value="RpiR-like_SIS"/>
</dbReference>
<evidence type="ECO:0000256" key="2">
    <source>
        <dbReference type="ARBA" id="ARBA00023125"/>
    </source>
</evidence>
<dbReference type="Gene3D" id="1.10.10.10">
    <property type="entry name" value="Winged helix-like DNA-binding domain superfamily/Winged helix DNA-binding domain"/>
    <property type="match status" value="1"/>
</dbReference>
<dbReference type="PROSITE" id="PS51464">
    <property type="entry name" value="SIS"/>
    <property type="match status" value="1"/>
</dbReference>
<protein>
    <recommendedName>
        <fullName evidence="8">MurR/RpiR family transcriptional regulator</fullName>
    </recommendedName>
</protein>
<gene>
    <name evidence="6" type="ORF">RIL183_22611</name>
</gene>
<sequence>MGMEKYAKTIIPTIEANYERYTETERHIADYFLKNDAIGDLSAEFISTELSVSPASLSRFAKKSGYQGYREFVYEYRNSYVEKTTVEQEESRLVLDTYQSLLNKVYNLLDEAQIKRIVEKLRTAKRVYVCGRGSSGLAAEEMATRFRWIGIDMVALRDNENIKMQSVFLNPQNLVIGLSLSGTKSEVLYMLARGCRQGADTILITEKNRKSYEDFCREVILVPSLQHLNHGNLISPQFPLLMMIDIIYVAYVNHDRVHIEKIQKEVQRTLRGSEDK</sequence>
<feature type="domain" description="SIS" evidence="5">
    <location>
        <begin position="117"/>
        <end position="257"/>
    </location>
</feature>
<evidence type="ECO:0000259" key="5">
    <source>
        <dbReference type="PROSITE" id="PS51464"/>
    </source>
</evidence>
<keyword evidence="2" id="KW-0238">DNA-binding</keyword>
<dbReference type="Pfam" id="PF01418">
    <property type="entry name" value="HTH_6"/>
    <property type="match status" value="1"/>
</dbReference>
<reference evidence="7" key="1">
    <citation type="submission" date="2015-05" db="EMBL/GenBank/DDBJ databases">
        <authorList>
            <consortium name="Pathogen Informatics"/>
        </authorList>
    </citation>
    <scope>NUCLEOTIDE SEQUENCE [LARGE SCALE GENOMIC DNA]</scope>
    <source>
        <strain evidence="7">L1-83</strain>
    </source>
</reference>
<accession>A0A0M6WNU8</accession>
<dbReference type="PROSITE" id="PS51071">
    <property type="entry name" value="HTH_RPIR"/>
    <property type="match status" value="1"/>
</dbReference>
<evidence type="ECO:0000313" key="7">
    <source>
        <dbReference type="Proteomes" id="UP000049828"/>
    </source>
</evidence>
<keyword evidence="3" id="KW-0804">Transcription</keyword>
<evidence type="ECO:0000256" key="1">
    <source>
        <dbReference type="ARBA" id="ARBA00023015"/>
    </source>
</evidence>
<dbReference type="AlphaFoldDB" id="A0A0M6WNU8"/>
<dbReference type="PANTHER" id="PTHR30514:SF21">
    <property type="entry name" value="RPIR-FAMILY TRANSCRIPTIONAL REGULATOR"/>
    <property type="match status" value="1"/>
</dbReference>
<dbReference type="Pfam" id="PF01380">
    <property type="entry name" value="SIS"/>
    <property type="match status" value="1"/>
</dbReference>
<evidence type="ECO:0000259" key="4">
    <source>
        <dbReference type="PROSITE" id="PS51071"/>
    </source>
</evidence>
<feature type="domain" description="HTH rpiR-type" evidence="4">
    <location>
        <begin position="8"/>
        <end position="83"/>
    </location>
</feature>
<evidence type="ECO:0008006" key="8">
    <source>
        <dbReference type="Google" id="ProtNLM"/>
    </source>
</evidence>
<keyword evidence="7" id="KW-1185">Reference proteome</keyword>
<organism evidence="6 7">
    <name type="scientific">Roseburia inulinivorans</name>
    <dbReference type="NCBI Taxonomy" id="360807"/>
    <lineage>
        <taxon>Bacteria</taxon>
        <taxon>Bacillati</taxon>
        <taxon>Bacillota</taxon>
        <taxon>Clostridia</taxon>
        <taxon>Lachnospirales</taxon>
        <taxon>Lachnospiraceae</taxon>
        <taxon>Roseburia</taxon>
    </lineage>
</organism>
<dbReference type="SUPFAM" id="SSF46689">
    <property type="entry name" value="Homeodomain-like"/>
    <property type="match status" value="1"/>
</dbReference>
<dbReference type="GO" id="GO:0003700">
    <property type="term" value="F:DNA-binding transcription factor activity"/>
    <property type="evidence" value="ECO:0007669"/>
    <property type="project" value="InterPro"/>
</dbReference>
<dbReference type="SUPFAM" id="SSF53697">
    <property type="entry name" value="SIS domain"/>
    <property type="match status" value="1"/>
</dbReference>
<dbReference type="InterPro" id="IPR000281">
    <property type="entry name" value="HTH_RpiR"/>
</dbReference>
<evidence type="ECO:0000256" key="3">
    <source>
        <dbReference type="ARBA" id="ARBA00023163"/>
    </source>
</evidence>
<proteinExistence type="predicted"/>
<dbReference type="InterPro" id="IPR036388">
    <property type="entry name" value="WH-like_DNA-bd_sf"/>
</dbReference>
<name>A0A0M6WNU8_9FIRM</name>
<dbReference type="InterPro" id="IPR001347">
    <property type="entry name" value="SIS_dom"/>
</dbReference>
<dbReference type="InterPro" id="IPR009057">
    <property type="entry name" value="Homeodomain-like_sf"/>
</dbReference>
<dbReference type="EMBL" id="CVRS01000072">
    <property type="protein sequence ID" value="CRL38494.1"/>
    <property type="molecule type" value="Genomic_DNA"/>
</dbReference>
<dbReference type="PANTHER" id="PTHR30514">
    <property type="entry name" value="GLUCOKINASE"/>
    <property type="match status" value="1"/>
</dbReference>
<evidence type="ECO:0000313" key="6">
    <source>
        <dbReference type="EMBL" id="CRL38494.1"/>
    </source>
</evidence>
<dbReference type="InterPro" id="IPR047640">
    <property type="entry name" value="RpiR-like"/>
</dbReference>
<dbReference type="GO" id="GO:1901135">
    <property type="term" value="P:carbohydrate derivative metabolic process"/>
    <property type="evidence" value="ECO:0007669"/>
    <property type="project" value="InterPro"/>
</dbReference>
<dbReference type="InterPro" id="IPR046348">
    <property type="entry name" value="SIS_dom_sf"/>
</dbReference>
<keyword evidence="1" id="KW-0805">Transcription regulation</keyword>
<dbReference type="RefSeq" id="WP_261292278.1">
    <property type="nucleotide sequence ID" value="NZ_CVRS01000072.1"/>
</dbReference>
<dbReference type="Proteomes" id="UP000049828">
    <property type="component" value="Unassembled WGS sequence"/>
</dbReference>
<dbReference type="GO" id="GO:0003677">
    <property type="term" value="F:DNA binding"/>
    <property type="evidence" value="ECO:0007669"/>
    <property type="project" value="UniProtKB-KW"/>
</dbReference>